<evidence type="ECO:0000313" key="2">
    <source>
        <dbReference type="EMBL" id="CAJ0733236.1"/>
    </source>
</evidence>
<organism evidence="3 5">
    <name type="scientific">Ralstonia pickettii</name>
    <name type="common">Burkholderia pickettii</name>
    <dbReference type="NCBI Taxonomy" id="329"/>
    <lineage>
        <taxon>Bacteria</taxon>
        <taxon>Pseudomonadati</taxon>
        <taxon>Pseudomonadota</taxon>
        <taxon>Betaproteobacteria</taxon>
        <taxon>Burkholderiales</taxon>
        <taxon>Burkholderiaceae</taxon>
        <taxon>Ralstonia</taxon>
    </lineage>
</organism>
<evidence type="ECO:0000313" key="4">
    <source>
        <dbReference type="Proteomes" id="UP001189303"/>
    </source>
</evidence>
<evidence type="ECO:0000313" key="3">
    <source>
        <dbReference type="EMBL" id="MBX3893525.1"/>
    </source>
</evidence>
<reference evidence="2 4" key="2">
    <citation type="submission" date="2023-07" db="EMBL/GenBank/DDBJ databases">
        <authorList>
            <person name="Peeters C."/>
        </authorList>
    </citation>
    <scope>NUCLEOTIDE SEQUENCE [LARGE SCALE GENOMIC DNA]</scope>
    <source>
        <strain evidence="2 4">R-38712</strain>
    </source>
</reference>
<name>A0AAW4QBY9_RALPI</name>
<dbReference type="EMBL" id="CATWFT010000034">
    <property type="protein sequence ID" value="CAJ0733236.1"/>
    <property type="molecule type" value="Genomic_DNA"/>
</dbReference>
<evidence type="ECO:0000313" key="5">
    <source>
        <dbReference type="Proteomes" id="UP001199322"/>
    </source>
</evidence>
<sequence length="125" mass="13032">MVLVFDQVSAPFHQHHHDFGIDADAGLAALHSPSGDSLAFESHAEDSHDGLQAGHPAIALRSQAASELSGVQSVSDALLSVAAFVVAFPAIEVDTPVPDWPDRGPPQFTSFKSLPPAGRAPPLHA</sequence>
<dbReference type="AlphaFoldDB" id="A0AAW4QBY9"/>
<keyword evidence="4" id="KW-1185">Reference proteome</keyword>
<evidence type="ECO:0000256" key="1">
    <source>
        <dbReference type="SAM" id="MobiDB-lite"/>
    </source>
</evidence>
<comment type="caution">
    <text evidence="3">The sequence shown here is derived from an EMBL/GenBank/DDBJ whole genome shotgun (WGS) entry which is preliminary data.</text>
</comment>
<reference evidence="3" key="1">
    <citation type="submission" date="2018-06" db="EMBL/GenBank/DDBJ databases">
        <authorList>
            <person name="O'Rourke A."/>
        </authorList>
    </citation>
    <scope>NUCLEOTIDE SEQUENCE</scope>
    <source>
        <strain evidence="3">132550021-3</strain>
    </source>
</reference>
<accession>A0AAW4QBY9</accession>
<dbReference type="EMBL" id="QGBI01000045">
    <property type="protein sequence ID" value="MBX3893525.1"/>
    <property type="molecule type" value="Genomic_DNA"/>
</dbReference>
<gene>
    <name evidence="3" type="ORF">DEE74_27020</name>
    <name evidence="2" type="ORF">R38712_05203</name>
</gene>
<proteinExistence type="predicted"/>
<dbReference type="Proteomes" id="UP001189303">
    <property type="component" value="Unassembled WGS sequence"/>
</dbReference>
<feature type="region of interest" description="Disordered" evidence="1">
    <location>
        <begin position="95"/>
        <end position="125"/>
    </location>
</feature>
<dbReference type="Proteomes" id="UP001199322">
    <property type="component" value="Unassembled WGS sequence"/>
</dbReference>
<protein>
    <submittedName>
        <fullName evidence="3">Uncharacterized protein</fullName>
    </submittedName>
</protein>